<gene>
    <name evidence="1" type="ORF">SPI_07059</name>
</gene>
<sequence length="472" mass="50619">MPSKGVEVYTYIAVPGCSIELSVPKKTVVRHDVRAFQNEDLEVDTKNIDSFFNKDGRFAFKVLRDGHTVTEQWVDVNALTGNLGDGTMKKIADTRSVLDGAGIIVSYGFYEAGGGHAGLPNRHQCYVTVTPNYATWMAQVAPPGSPQADRPFRRLVLPAAHDIGMNSMENCKAVLAHAGSAVITTLLKESKWAGQLADAVSSRAIEAIAPNIVSSLAITQKDTLDTILQLGARYFEFRPAHCHEAVLPTKALPDGLYFQHSAIPGMAYERFLDDIVRFLAAHPDEIVVVQLRWDGVPDACKRPLEQDLHANVDAALAKIGHAVAVGTLDDLKGASIAQLRSDRKRLLVLVNVDALSTYTDEGNATLTGDSLVAGFGAALAPQKVDGKAFVNIQCQATATNLPGAVVVSVLEANASTSCLLATKALCDAKTLPWVRDNALSACGDKELVVVMNDFFDGATADVAIELSRRRLG</sequence>
<dbReference type="Gene3D" id="3.20.20.190">
    <property type="entry name" value="Phosphatidylinositol (PI) phosphodiesterase"/>
    <property type="match status" value="1"/>
</dbReference>
<reference evidence="1 2" key="1">
    <citation type="journal article" date="2016" name="Genome Biol. Evol.">
        <title>Divergent and convergent evolution of fungal pathogenicity.</title>
        <authorList>
            <person name="Shang Y."/>
            <person name="Xiao G."/>
            <person name="Zheng P."/>
            <person name="Cen K."/>
            <person name="Zhan S."/>
            <person name="Wang C."/>
        </authorList>
    </citation>
    <scope>NUCLEOTIDE SEQUENCE [LARGE SCALE GENOMIC DNA]</scope>
    <source>
        <strain evidence="1 2">RCEF 264</strain>
    </source>
</reference>
<dbReference type="InterPro" id="IPR051057">
    <property type="entry name" value="PI-PLC_domain"/>
</dbReference>
<proteinExistence type="predicted"/>
<protein>
    <submittedName>
        <fullName evidence="1">Phospholipase c</fullName>
    </submittedName>
</protein>
<dbReference type="SUPFAM" id="SSF51695">
    <property type="entry name" value="PLC-like phosphodiesterases"/>
    <property type="match status" value="1"/>
</dbReference>
<organism evidence="1 2">
    <name type="scientific">Niveomyces insectorum RCEF 264</name>
    <dbReference type="NCBI Taxonomy" id="1081102"/>
    <lineage>
        <taxon>Eukaryota</taxon>
        <taxon>Fungi</taxon>
        <taxon>Dikarya</taxon>
        <taxon>Ascomycota</taxon>
        <taxon>Pezizomycotina</taxon>
        <taxon>Sordariomycetes</taxon>
        <taxon>Hypocreomycetidae</taxon>
        <taxon>Hypocreales</taxon>
        <taxon>Cordycipitaceae</taxon>
        <taxon>Niveomyces</taxon>
    </lineage>
</organism>
<keyword evidence="2" id="KW-1185">Reference proteome</keyword>
<comment type="caution">
    <text evidence="1">The sequence shown here is derived from an EMBL/GenBank/DDBJ whole genome shotgun (WGS) entry which is preliminary data.</text>
</comment>
<accession>A0A167Q8H2</accession>
<dbReference type="AlphaFoldDB" id="A0A167Q8H2"/>
<name>A0A167Q8H2_9HYPO</name>
<evidence type="ECO:0000313" key="2">
    <source>
        <dbReference type="Proteomes" id="UP000076874"/>
    </source>
</evidence>
<dbReference type="GO" id="GO:0006629">
    <property type="term" value="P:lipid metabolic process"/>
    <property type="evidence" value="ECO:0007669"/>
    <property type="project" value="InterPro"/>
</dbReference>
<dbReference type="Proteomes" id="UP000076874">
    <property type="component" value="Unassembled WGS sequence"/>
</dbReference>
<dbReference type="InterPro" id="IPR017946">
    <property type="entry name" value="PLC-like_Pdiesterase_TIM-brl"/>
</dbReference>
<dbReference type="EMBL" id="AZHD01000014">
    <property type="protein sequence ID" value="OAA57400.1"/>
    <property type="molecule type" value="Genomic_DNA"/>
</dbReference>
<evidence type="ECO:0000313" key="1">
    <source>
        <dbReference type="EMBL" id="OAA57400.1"/>
    </source>
</evidence>
<dbReference type="PANTHER" id="PTHR13593:SF146">
    <property type="entry name" value="PLC-LIKE PHOSPHODIESTERASE"/>
    <property type="match status" value="1"/>
</dbReference>
<dbReference type="OrthoDB" id="1046782at2759"/>
<dbReference type="PANTHER" id="PTHR13593">
    <property type="match status" value="1"/>
</dbReference>
<dbReference type="GO" id="GO:0008081">
    <property type="term" value="F:phosphoric diester hydrolase activity"/>
    <property type="evidence" value="ECO:0007669"/>
    <property type="project" value="InterPro"/>
</dbReference>